<comment type="caution">
    <text evidence="1">The sequence shown here is derived from an EMBL/GenBank/DDBJ whole genome shotgun (WGS) entry which is preliminary data.</text>
</comment>
<gene>
    <name evidence="1" type="ORF">FYJ29_09530</name>
</gene>
<dbReference type="Proteomes" id="UP000483362">
    <property type="component" value="Unassembled WGS sequence"/>
</dbReference>
<dbReference type="EMBL" id="VULT01000014">
    <property type="protein sequence ID" value="MSS17994.1"/>
    <property type="molecule type" value="Genomic_DNA"/>
</dbReference>
<reference evidence="1 2" key="1">
    <citation type="submission" date="2019-08" db="EMBL/GenBank/DDBJ databases">
        <title>In-depth cultivation of the pig gut microbiome towards novel bacterial diversity and tailored functional studies.</title>
        <authorList>
            <person name="Wylensek D."/>
            <person name="Hitch T.C.A."/>
            <person name="Clavel T."/>
        </authorList>
    </citation>
    <scope>NUCLEOTIDE SEQUENCE [LARGE SCALE GENOMIC DNA]</scope>
    <source>
        <strain evidence="1 2">Oil-RF-744-WCA-WT-10</strain>
    </source>
</reference>
<dbReference type="RefSeq" id="WP_154328498.1">
    <property type="nucleotide sequence ID" value="NZ_CP045696.1"/>
</dbReference>
<dbReference type="AlphaFoldDB" id="A0A6L5XF76"/>
<proteinExistence type="predicted"/>
<accession>A0A6L5XF76</accession>
<keyword evidence="2" id="KW-1185">Reference proteome</keyword>
<evidence type="ECO:0000313" key="2">
    <source>
        <dbReference type="Proteomes" id="UP000483362"/>
    </source>
</evidence>
<evidence type="ECO:0000313" key="1">
    <source>
        <dbReference type="EMBL" id="MSS17994.1"/>
    </source>
</evidence>
<protein>
    <submittedName>
        <fullName evidence="1">Uncharacterized protein</fullName>
    </submittedName>
</protein>
<name>A0A6L5XF76_9BACT</name>
<organism evidence="1 2">
    <name type="scientific">Sodaliphilus pleomorphus</name>
    <dbReference type="NCBI Taxonomy" id="2606626"/>
    <lineage>
        <taxon>Bacteria</taxon>
        <taxon>Pseudomonadati</taxon>
        <taxon>Bacteroidota</taxon>
        <taxon>Bacteroidia</taxon>
        <taxon>Bacteroidales</taxon>
        <taxon>Muribaculaceae</taxon>
        <taxon>Sodaliphilus</taxon>
    </lineage>
</organism>
<sequence length="80" mass="9036">MKRYQVYFQYFNQGETGSDAYRFASPEEARAKVEELREAIVAGFDARGDLEVIDEDDFYGIMDRATGDYAKVIIAPGLGK</sequence>